<dbReference type="InterPro" id="IPR032834">
    <property type="entry name" value="NatK-like_C"/>
</dbReference>
<evidence type="ECO:0000313" key="3">
    <source>
        <dbReference type="EMBL" id="OZG61507.1"/>
    </source>
</evidence>
<evidence type="ECO:0000256" key="1">
    <source>
        <dbReference type="SAM" id="Phobius"/>
    </source>
</evidence>
<accession>A0A261FQS4</accession>
<keyword evidence="1" id="KW-0472">Membrane</keyword>
<dbReference type="SUPFAM" id="SSF55874">
    <property type="entry name" value="ATPase domain of HSP90 chaperone/DNA topoisomerase II/histidine kinase"/>
    <property type="match status" value="1"/>
</dbReference>
<dbReference type="OrthoDB" id="3229604at2"/>
<dbReference type="Proteomes" id="UP000216352">
    <property type="component" value="Unassembled WGS sequence"/>
</dbReference>
<gene>
    <name evidence="3" type="ORF">BLEM_1455</name>
</gene>
<dbReference type="InterPro" id="IPR036890">
    <property type="entry name" value="HATPase_C_sf"/>
</dbReference>
<dbReference type="AlphaFoldDB" id="A0A261FQS4"/>
<feature type="transmembrane region" description="Helical" evidence="1">
    <location>
        <begin position="99"/>
        <end position="125"/>
    </location>
</feature>
<organism evidence="3 4">
    <name type="scientific">Bifidobacterium lemurum</name>
    <dbReference type="NCBI Taxonomy" id="1603886"/>
    <lineage>
        <taxon>Bacteria</taxon>
        <taxon>Bacillati</taxon>
        <taxon>Actinomycetota</taxon>
        <taxon>Actinomycetes</taxon>
        <taxon>Bifidobacteriales</taxon>
        <taxon>Bifidobacteriaceae</taxon>
        <taxon>Bifidobacterium</taxon>
    </lineage>
</organism>
<protein>
    <submittedName>
        <fullName evidence="3">GHKL domain-containing protein</fullName>
    </submittedName>
</protein>
<dbReference type="Gene3D" id="3.30.565.10">
    <property type="entry name" value="Histidine kinase-like ATPase, C-terminal domain"/>
    <property type="match status" value="1"/>
</dbReference>
<proteinExistence type="predicted"/>
<feature type="transmembrane region" description="Helical" evidence="1">
    <location>
        <begin position="73"/>
        <end position="92"/>
    </location>
</feature>
<feature type="transmembrane region" description="Helical" evidence="1">
    <location>
        <begin position="6"/>
        <end position="32"/>
    </location>
</feature>
<feature type="transmembrane region" description="Helical" evidence="1">
    <location>
        <begin position="209"/>
        <end position="227"/>
    </location>
</feature>
<feature type="transmembrane region" description="Helical" evidence="1">
    <location>
        <begin position="137"/>
        <end position="155"/>
    </location>
</feature>
<keyword evidence="4" id="KW-1185">Reference proteome</keyword>
<feature type="transmembrane region" description="Helical" evidence="1">
    <location>
        <begin position="39"/>
        <end position="61"/>
    </location>
</feature>
<dbReference type="STRING" id="1603886.GCA_001895165_00609"/>
<reference evidence="3 4" key="1">
    <citation type="journal article" date="2017" name="BMC Genomics">
        <title>Comparative genomic and phylogenomic analyses of the Bifidobacteriaceae family.</title>
        <authorList>
            <person name="Lugli G.A."/>
            <person name="Milani C."/>
            <person name="Turroni F."/>
            <person name="Duranti S."/>
            <person name="Mancabelli L."/>
            <person name="Mangifesta M."/>
            <person name="Ferrario C."/>
            <person name="Modesto M."/>
            <person name="Mattarelli P."/>
            <person name="Jiri K."/>
            <person name="van Sinderen D."/>
            <person name="Ventura M."/>
        </authorList>
    </citation>
    <scope>NUCLEOTIDE SEQUENCE [LARGE SCALE GENOMIC DNA]</scope>
    <source>
        <strain evidence="3 4">DSM 28807</strain>
    </source>
</reference>
<sequence>MPRLELAAYIALRFVDGFIFELIVAAVVVAWWLPRRERFVMRAAVSLACIVTLTVLTYLALMPIRDFGMEMVTMLRFVALYACAYIGLLWCWSITVSQALFYLVAMLALQHFVYCGSRIMAVALTPLIGDANTWPGALTWLASSSMLVAIGYVCFGRPLVRRPPDHVGVRIVTVFLGLLLCINVVSVLFDSLSAALVADYPPVLEILMLLMRFFVCVFVMVVLVELVNRRSAERDSEALRRMMHQQKTQLENDRETIDLINVKTHDLKKQLASLGGSLSREQISELSALAGIYDSAVRTGNEPLDVLLAGKSLIMEQRGIRFERIIDGEALSFMRPADIYALFGNALDNAIEAVGRIDNPDRRVIEMTVRKSRGMLVVHVENPYEDVLEFDDGLPRTTTGDSRYHGFGTKSMRMLAEQYGGAMTVNASDGVFVLDMLLPMPDVVRASKSLNLA</sequence>
<evidence type="ECO:0000313" key="4">
    <source>
        <dbReference type="Proteomes" id="UP000216352"/>
    </source>
</evidence>
<dbReference type="EMBL" id="MWWX01000009">
    <property type="protein sequence ID" value="OZG61507.1"/>
    <property type="molecule type" value="Genomic_DNA"/>
</dbReference>
<dbReference type="RefSeq" id="WP_072724394.1">
    <property type="nucleotide sequence ID" value="NZ_BDIS01000007.1"/>
</dbReference>
<feature type="domain" description="Sensor histidine kinase NatK-like C-terminal" evidence="2">
    <location>
        <begin position="334"/>
        <end position="439"/>
    </location>
</feature>
<dbReference type="CDD" id="cd16935">
    <property type="entry name" value="HATPase_AgrC-ComD-like"/>
    <property type="match status" value="1"/>
</dbReference>
<keyword evidence="1" id="KW-0812">Transmembrane</keyword>
<feature type="transmembrane region" description="Helical" evidence="1">
    <location>
        <begin position="167"/>
        <end position="189"/>
    </location>
</feature>
<name>A0A261FQS4_9BIFI</name>
<evidence type="ECO:0000259" key="2">
    <source>
        <dbReference type="Pfam" id="PF14501"/>
    </source>
</evidence>
<comment type="caution">
    <text evidence="3">The sequence shown here is derived from an EMBL/GenBank/DDBJ whole genome shotgun (WGS) entry which is preliminary data.</text>
</comment>
<keyword evidence="1" id="KW-1133">Transmembrane helix</keyword>
<dbReference type="Pfam" id="PF14501">
    <property type="entry name" value="HATPase_c_5"/>
    <property type="match status" value="1"/>
</dbReference>